<keyword evidence="1" id="KW-0732">Signal</keyword>
<evidence type="ECO:0000256" key="1">
    <source>
        <dbReference type="SAM" id="SignalP"/>
    </source>
</evidence>
<proteinExistence type="predicted"/>
<comment type="caution">
    <text evidence="2">The sequence shown here is derived from an EMBL/GenBank/DDBJ whole genome shotgun (WGS) entry which is preliminary data.</text>
</comment>
<name>A0A8J4BJW6_9CHLO</name>
<protein>
    <submittedName>
        <fullName evidence="2">Uncharacterized protein</fullName>
    </submittedName>
</protein>
<sequence>MQQVLTCLRALLPFAAGAVSGSRRGTNGDTAGVALAAAAAAAAAAMLRPQDLAAKQAGALWCLRCLEILAQQHVYGASQTHGSRFFGCGHSPSTANGGWTSSSSSASRGATSPSGRDSLAAAATVAAAWQDVAQFLAVRIAGRNLLVPPSQGLPNVLQAEALWALTAVLQLRRAAAAASVGGDVRPYIVRPPAGLLQTLVAVMQASLPTDDVDPTASDGRRTPLTGAAAAAASLVARSFVWQAAAAAVVATLNAAPAADAAGAVACHAAAVSCQAAVLRLAITPPNELLHELLSATSGASYIAANAARDANPDLPSPPPLPPLPLDLAPEQYPHPCTRLPRWCPNDSETTDFCTKVLAVQRHAGDVMAWQEARERAF</sequence>
<keyword evidence="3" id="KW-1185">Reference proteome</keyword>
<feature type="chain" id="PRO_5035280003" evidence="1">
    <location>
        <begin position="18"/>
        <end position="377"/>
    </location>
</feature>
<feature type="signal peptide" evidence="1">
    <location>
        <begin position="1"/>
        <end position="17"/>
    </location>
</feature>
<organism evidence="2 3">
    <name type="scientific">Volvox africanus</name>
    <dbReference type="NCBI Taxonomy" id="51714"/>
    <lineage>
        <taxon>Eukaryota</taxon>
        <taxon>Viridiplantae</taxon>
        <taxon>Chlorophyta</taxon>
        <taxon>core chlorophytes</taxon>
        <taxon>Chlorophyceae</taxon>
        <taxon>CS clade</taxon>
        <taxon>Chlamydomonadales</taxon>
        <taxon>Volvocaceae</taxon>
        <taxon>Volvox</taxon>
    </lineage>
</organism>
<dbReference type="EMBL" id="BNCO01000053">
    <property type="protein sequence ID" value="GIL62725.1"/>
    <property type="molecule type" value="Genomic_DNA"/>
</dbReference>
<reference evidence="2" key="1">
    <citation type="journal article" date="2021" name="Proc. Natl. Acad. Sci. U.S.A.">
        <title>Three genomes in the algal genus Volvox reveal the fate of a haploid sex-determining region after a transition to homothallism.</title>
        <authorList>
            <person name="Yamamoto K."/>
            <person name="Hamaji T."/>
            <person name="Kawai-Toyooka H."/>
            <person name="Matsuzaki R."/>
            <person name="Takahashi F."/>
            <person name="Nishimura Y."/>
            <person name="Kawachi M."/>
            <person name="Noguchi H."/>
            <person name="Minakuchi Y."/>
            <person name="Umen J.G."/>
            <person name="Toyoda A."/>
            <person name="Nozaki H."/>
        </authorList>
    </citation>
    <scope>NUCLEOTIDE SEQUENCE</scope>
    <source>
        <strain evidence="2">NIES-3780</strain>
    </source>
</reference>
<gene>
    <name evidence="2" type="ORF">Vafri_16911</name>
</gene>
<dbReference type="AlphaFoldDB" id="A0A8J4BJW6"/>
<dbReference type="Proteomes" id="UP000747399">
    <property type="component" value="Unassembled WGS sequence"/>
</dbReference>
<evidence type="ECO:0000313" key="3">
    <source>
        <dbReference type="Proteomes" id="UP000747399"/>
    </source>
</evidence>
<accession>A0A8J4BJW6</accession>
<evidence type="ECO:0000313" key="2">
    <source>
        <dbReference type="EMBL" id="GIL62725.1"/>
    </source>
</evidence>
<feature type="non-terminal residue" evidence="2">
    <location>
        <position position="1"/>
    </location>
</feature>